<reference evidence="2 3" key="1">
    <citation type="submission" date="2016-09" db="EMBL/GenBank/DDBJ databases">
        <title>The draft genome of Dichanthelium oligosanthes: A C3 panicoid grass species.</title>
        <authorList>
            <person name="Studer A.J."/>
            <person name="Schnable J.C."/>
            <person name="Brutnell T.P."/>
        </authorList>
    </citation>
    <scope>NUCLEOTIDE SEQUENCE [LARGE SCALE GENOMIC DNA]</scope>
    <source>
        <strain evidence="3">cv. Kellogg 1175</strain>
        <tissue evidence="2">Leaf</tissue>
    </source>
</reference>
<evidence type="ECO:0000313" key="3">
    <source>
        <dbReference type="Proteomes" id="UP000095767"/>
    </source>
</evidence>
<organism evidence="2 3">
    <name type="scientific">Dichanthelium oligosanthes</name>
    <dbReference type="NCBI Taxonomy" id="888268"/>
    <lineage>
        <taxon>Eukaryota</taxon>
        <taxon>Viridiplantae</taxon>
        <taxon>Streptophyta</taxon>
        <taxon>Embryophyta</taxon>
        <taxon>Tracheophyta</taxon>
        <taxon>Spermatophyta</taxon>
        <taxon>Magnoliopsida</taxon>
        <taxon>Liliopsida</taxon>
        <taxon>Poales</taxon>
        <taxon>Poaceae</taxon>
        <taxon>PACMAD clade</taxon>
        <taxon>Panicoideae</taxon>
        <taxon>Panicodae</taxon>
        <taxon>Paniceae</taxon>
        <taxon>Dichantheliinae</taxon>
        <taxon>Dichanthelium</taxon>
    </lineage>
</organism>
<feature type="compositionally biased region" description="Low complexity" evidence="1">
    <location>
        <begin position="101"/>
        <end position="130"/>
    </location>
</feature>
<feature type="non-terminal residue" evidence="2">
    <location>
        <position position="1"/>
    </location>
</feature>
<keyword evidence="3" id="KW-1185">Reference proteome</keyword>
<proteinExistence type="predicted"/>
<evidence type="ECO:0000256" key="1">
    <source>
        <dbReference type="SAM" id="MobiDB-lite"/>
    </source>
</evidence>
<dbReference type="AlphaFoldDB" id="A0A1E5VVW4"/>
<dbReference type="Proteomes" id="UP000095767">
    <property type="component" value="Unassembled WGS sequence"/>
</dbReference>
<protein>
    <submittedName>
        <fullName evidence="2">Uncharacterized protein</fullName>
    </submittedName>
</protein>
<feature type="region of interest" description="Disordered" evidence="1">
    <location>
        <begin position="18"/>
        <end position="146"/>
    </location>
</feature>
<gene>
    <name evidence="2" type="ORF">BAE44_0009720</name>
</gene>
<dbReference type="EMBL" id="LWDX02028060">
    <property type="protein sequence ID" value="OEL29265.1"/>
    <property type="molecule type" value="Genomic_DNA"/>
</dbReference>
<accession>A0A1E5VVW4</accession>
<name>A0A1E5VVW4_9POAL</name>
<evidence type="ECO:0000313" key="2">
    <source>
        <dbReference type="EMBL" id="OEL29265.1"/>
    </source>
</evidence>
<feature type="compositionally biased region" description="Basic and acidic residues" evidence="1">
    <location>
        <begin position="56"/>
        <end position="65"/>
    </location>
</feature>
<feature type="compositionally biased region" description="Basic residues" evidence="1">
    <location>
        <begin position="74"/>
        <end position="100"/>
    </location>
</feature>
<feature type="compositionally biased region" description="Basic residues" evidence="1">
    <location>
        <begin position="18"/>
        <end position="30"/>
    </location>
</feature>
<comment type="caution">
    <text evidence="2">The sequence shown here is derived from an EMBL/GenBank/DDBJ whole genome shotgun (WGS) entry which is preliminary data.</text>
</comment>
<sequence>LARGILGSSLRRIQLRARRRRRARGGHRHPPLATWHLAQPRAAEMPKKMGVNTKAEAARARRGAAEAEPATGRRALRRRPTGRRQRAPSRARRAAARRTPRSAPRTAASRSSSSSSSPPRRSAPTARPRAWAGPPFPRSPRPSRCMHHSEACRSRIRAAVSRSPPLCLGLMPPSIWFLPMLALISLHQIFHRL</sequence>